<dbReference type="EMBL" id="RCHU01000948">
    <property type="protein sequence ID" value="TKR85369.1"/>
    <property type="molecule type" value="Genomic_DNA"/>
</dbReference>
<dbReference type="SUPFAM" id="SSF56059">
    <property type="entry name" value="Glutathione synthetase ATP-binding domain-like"/>
    <property type="match status" value="1"/>
</dbReference>
<sequence>MKNDTNVDEIHELSFVDKWFLTQHKEVVDAEQYLMARSLSHLTKDGFSEVKKHGFSDKQIAFATKSTEKEVRSKRNSFGGTPSYKRVDACAAEFETNTPYMYSSYDSECESAPTKRKKVLILDGGPNHYDTSDCLYFEPSTEEEILNVIELERPDGIIVQFGGQTPLKLALPIQQGRFNAILKELNIEQPKGGIAKSEADALAIAADIGFPVVVCQSYVSDKYLSDAVEIDVDTLADSHNNVVIGGVMEHIEQAGVHSGDSACILPSQTISSSCLNTIRSWTKKLAKSLNVCGLMNCQYTITVDVEVFLLEANPCASRMVPFVSKAIGHPLAQYAARVMSGKSLNEILFTKEVIPAHVAVKEAIFPFFEVPRL</sequence>
<name>A0A4U5NNT8_POPAL</name>
<dbReference type="GO" id="GO:0006526">
    <property type="term" value="P:L-arginine biosynthetic process"/>
    <property type="evidence" value="ECO:0007669"/>
    <property type="project" value="UniProtKB-KW"/>
</dbReference>
<dbReference type="SUPFAM" id="SSF52440">
    <property type="entry name" value="PreATP-grasp domain"/>
    <property type="match status" value="1"/>
</dbReference>
<dbReference type="PRINTS" id="PR00098">
    <property type="entry name" value="CPSASE"/>
</dbReference>
<dbReference type="InterPro" id="IPR005483">
    <property type="entry name" value="CPSase_dom"/>
</dbReference>
<evidence type="ECO:0000256" key="2">
    <source>
        <dbReference type="ARBA" id="ARBA00009799"/>
    </source>
</evidence>
<dbReference type="PANTHER" id="PTHR11405">
    <property type="entry name" value="CARBAMOYLTRANSFERASE FAMILY MEMBER"/>
    <property type="match status" value="1"/>
</dbReference>
<dbReference type="FunFam" id="1.10.1030.10:FF:000002">
    <property type="entry name" value="Carbamoyl-phosphate synthase large chain"/>
    <property type="match status" value="1"/>
</dbReference>
<dbReference type="GO" id="GO:0046872">
    <property type="term" value="F:metal ion binding"/>
    <property type="evidence" value="ECO:0007669"/>
    <property type="project" value="UniProtKB-KW"/>
</dbReference>
<evidence type="ECO:0000256" key="5">
    <source>
        <dbReference type="ARBA" id="ARBA00022605"/>
    </source>
</evidence>
<dbReference type="STRING" id="43335.A0A4U5NNT8"/>
<evidence type="ECO:0000256" key="15">
    <source>
        <dbReference type="PROSITE-ProRule" id="PRU00409"/>
    </source>
</evidence>
<gene>
    <name evidence="17" type="ORF">D5086_0000248500</name>
</gene>
<proteinExistence type="inferred from homology"/>
<dbReference type="Gene3D" id="3.40.50.20">
    <property type="match status" value="1"/>
</dbReference>
<keyword evidence="4" id="KW-0436">Ligase</keyword>
<evidence type="ECO:0000259" key="16">
    <source>
        <dbReference type="PROSITE" id="PS50975"/>
    </source>
</evidence>
<dbReference type="Pfam" id="PF25596">
    <property type="entry name" value="CPSase_L_D1"/>
    <property type="match status" value="1"/>
</dbReference>
<dbReference type="InterPro" id="IPR005479">
    <property type="entry name" value="CPAse_ATP-bd"/>
</dbReference>
<comment type="catalytic activity">
    <reaction evidence="14">
        <text>hydrogencarbonate + L-glutamine + 2 ATP + H2O = carbamoyl phosphate + L-glutamate + 2 ADP + phosphate + 2 H(+)</text>
        <dbReference type="Rhea" id="RHEA:18633"/>
        <dbReference type="ChEBI" id="CHEBI:15377"/>
        <dbReference type="ChEBI" id="CHEBI:15378"/>
        <dbReference type="ChEBI" id="CHEBI:17544"/>
        <dbReference type="ChEBI" id="CHEBI:29985"/>
        <dbReference type="ChEBI" id="CHEBI:30616"/>
        <dbReference type="ChEBI" id="CHEBI:43474"/>
        <dbReference type="ChEBI" id="CHEBI:58228"/>
        <dbReference type="ChEBI" id="CHEBI:58359"/>
        <dbReference type="ChEBI" id="CHEBI:456216"/>
        <dbReference type="EC" id="6.3.5.5"/>
    </reaction>
</comment>
<dbReference type="InterPro" id="IPR036897">
    <property type="entry name" value="CarbamoylP_synth_lsu_oligo_sf"/>
</dbReference>
<accession>A0A4U5NNT8</accession>
<dbReference type="Pfam" id="PF02787">
    <property type="entry name" value="CPSase_L_D3"/>
    <property type="match status" value="1"/>
</dbReference>
<dbReference type="InterPro" id="IPR005480">
    <property type="entry name" value="CPSase_lsu_oligo"/>
</dbReference>
<keyword evidence="3" id="KW-0055">Arginine biosynthesis</keyword>
<evidence type="ECO:0000256" key="12">
    <source>
        <dbReference type="ARBA" id="ARBA00023211"/>
    </source>
</evidence>
<evidence type="ECO:0000256" key="9">
    <source>
        <dbReference type="ARBA" id="ARBA00022840"/>
    </source>
</evidence>
<dbReference type="PANTHER" id="PTHR11405:SF53">
    <property type="entry name" value="CARBAMOYL-PHOSPHATE SYNTHASE [AMMONIA], MITOCHONDRIAL"/>
    <property type="match status" value="1"/>
</dbReference>
<organism evidence="17">
    <name type="scientific">Populus alba</name>
    <name type="common">White poplar</name>
    <dbReference type="NCBI Taxonomy" id="43335"/>
    <lineage>
        <taxon>Eukaryota</taxon>
        <taxon>Viridiplantae</taxon>
        <taxon>Streptophyta</taxon>
        <taxon>Embryophyta</taxon>
        <taxon>Tracheophyta</taxon>
        <taxon>Spermatophyta</taxon>
        <taxon>Magnoliopsida</taxon>
        <taxon>eudicotyledons</taxon>
        <taxon>Gunneridae</taxon>
        <taxon>Pentapetalae</taxon>
        <taxon>rosids</taxon>
        <taxon>fabids</taxon>
        <taxon>Malpighiales</taxon>
        <taxon>Salicaceae</taxon>
        <taxon>Saliceae</taxon>
        <taxon>Populus</taxon>
    </lineage>
</organism>
<dbReference type="InterPro" id="IPR016185">
    <property type="entry name" value="PreATP-grasp_dom_sf"/>
</dbReference>
<keyword evidence="7" id="KW-0677">Repeat</keyword>
<dbReference type="Gene3D" id="3.30.470.20">
    <property type="entry name" value="ATP-grasp fold, B domain"/>
    <property type="match status" value="2"/>
</dbReference>
<keyword evidence="10" id="KW-0460">Magnesium</keyword>
<dbReference type="AlphaFoldDB" id="A0A4U5NNT8"/>
<keyword evidence="9 15" id="KW-0067">ATP-binding</keyword>
<dbReference type="GO" id="GO:0006541">
    <property type="term" value="P:glutamine metabolic process"/>
    <property type="evidence" value="ECO:0007669"/>
    <property type="project" value="TreeGrafter"/>
</dbReference>
<dbReference type="Pfam" id="PF02786">
    <property type="entry name" value="CPSase_L_D2"/>
    <property type="match status" value="1"/>
</dbReference>
<evidence type="ECO:0000256" key="3">
    <source>
        <dbReference type="ARBA" id="ARBA00022571"/>
    </source>
</evidence>
<evidence type="ECO:0000256" key="6">
    <source>
        <dbReference type="ARBA" id="ARBA00022723"/>
    </source>
</evidence>
<dbReference type="GO" id="GO:0004087">
    <property type="term" value="F:carbamoyl-phosphate synthase (ammonia) activity"/>
    <property type="evidence" value="ECO:0007669"/>
    <property type="project" value="UniProtKB-EC"/>
</dbReference>
<evidence type="ECO:0000256" key="1">
    <source>
        <dbReference type="ARBA" id="ARBA00005077"/>
    </source>
</evidence>
<dbReference type="SMART" id="SM01096">
    <property type="entry name" value="CPSase_L_D3"/>
    <property type="match status" value="1"/>
</dbReference>
<dbReference type="Gene3D" id="1.10.1030.10">
    <property type="entry name" value="Carbamoyl-phosphate synthetase, large subunit oligomerisation domain"/>
    <property type="match status" value="1"/>
</dbReference>
<comment type="pathway">
    <text evidence="1">Amino-acid biosynthesis; L-arginine biosynthesis; carbamoyl phosphate from bicarbonate: step 1/1.</text>
</comment>
<dbReference type="FunFam" id="3.30.470.20:FF:000026">
    <property type="entry name" value="Carbamoyl-phosphate synthase large chain"/>
    <property type="match status" value="1"/>
</dbReference>
<feature type="domain" description="ATP-grasp" evidence="16">
    <location>
        <begin position="143"/>
        <end position="340"/>
    </location>
</feature>
<evidence type="ECO:0000256" key="14">
    <source>
        <dbReference type="ARBA" id="ARBA00048816"/>
    </source>
</evidence>
<comment type="caution">
    <text evidence="17">The sequence shown here is derived from an EMBL/GenBank/DDBJ whole genome shotgun (WGS) entry which is preliminary data.</text>
</comment>
<dbReference type="GO" id="GO:0004088">
    <property type="term" value="F:carbamoyl-phosphate synthase (glutamine-hydrolyzing) activity"/>
    <property type="evidence" value="ECO:0007669"/>
    <property type="project" value="UniProtKB-EC"/>
</dbReference>
<keyword evidence="5" id="KW-0028">Amino-acid biosynthesis</keyword>
<dbReference type="GO" id="GO:0005737">
    <property type="term" value="C:cytoplasm"/>
    <property type="evidence" value="ECO:0007669"/>
    <property type="project" value="TreeGrafter"/>
</dbReference>
<protein>
    <submittedName>
        <fullName evidence="17">Carbamoyl-phosphate synthase large subunit</fullName>
    </submittedName>
</protein>
<comment type="similarity">
    <text evidence="2">Belongs to the CarB family.</text>
</comment>
<evidence type="ECO:0000256" key="7">
    <source>
        <dbReference type="ARBA" id="ARBA00022737"/>
    </source>
</evidence>
<evidence type="ECO:0000313" key="17">
    <source>
        <dbReference type="EMBL" id="TKR85369.1"/>
    </source>
</evidence>
<dbReference type="InterPro" id="IPR058047">
    <property type="entry name" value="CPSase_preATP-grasp"/>
</dbReference>
<evidence type="ECO:0000256" key="11">
    <source>
        <dbReference type="ARBA" id="ARBA00022975"/>
    </source>
</evidence>
<reference evidence="17" key="1">
    <citation type="submission" date="2018-10" db="EMBL/GenBank/DDBJ databases">
        <title>Population genomic analysis revealed the cold adaptation of white poplar.</title>
        <authorList>
            <person name="Liu Y.-J."/>
        </authorList>
    </citation>
    <scope>NUCLEOTIDE SEQUENCE [LARGE SCALE GENOMIC DNA]</scope>
    <source>
        <strain evidence="17">PAL-ZL1</strain>
    </source>
</reference>
<dbReference type="InterPro" id="IPR011761">
    <property type="entry name" value="ATP-grasp"/>
</dbReference>
<keyword evidence="8 15" id="KW-0547">Nucleotide-binding</keyword>
<comment type="catalytic activity">
    <reaction evidence="13">
        <text>hydrogencarbonate + NH4(+) + 2 ATP = carbamoyl phosphate + 2 ADP + phosphate + 2 H(+)</text>
        <dbReference type="Rhea" id="RHEA:18029"/>
        <dbReference type="ChEBI" id="CHEBI:15378"/>
        <dbReference type="ChEBI" id="CHEBI:17544"/>
        <dbReference type="ChEBI" id="CHEBI:28938"/>
        <dbReference type="ChEBI" id="CHEBI:30616"/>
        <dbReference type="ChEBI" id="CHEBI:43474"/>
        <dbReference type="ChEBI" id="CHEBI:58228"/>
        <dbReference type="ChEBI" id="CHEBI:456216"/>
        <dbReference type="EC" id="6.3.4.16"/>
    </reaction>
</comment>
<evidence type="ECO:0000256" key="13">
    <source>
        <dbReference type="ARBA" id="ARBA00047359"/>
    </source>
</evidence>
<keyword evidence="11" id="KW-0665">Pyrimidine biosynthesis</keyword>
<evidence type="ECO:0000256" key="8">
    <source>
        <dbReference type="ARBA" id="ARBA00022741"/>
    </source>
</evidence>
<dbReference type="GO" id="GO:0005524">
    <property type="term" value="F:ATP binding"/>
    <property type="evidence" value="ECO:0007669"/>
    <property type="project" value="UniProtKB-UniRule"/>
</dbReference>
<evidence type="ECO:0000256" key="10">
    <source>
        <dbReference type="ARBA" id="ARBA00022842"/>
    </source>
</evidence>
<keyword evidence="6" id="KW-0479">Metal-binding</keyword>
<evidence type="ECO:0000256" key="4">
    <source>
        <dbReference type="ARBA" id="ARBA00022598"/>
    </source>
</evidence>
<dbReference type="SUPFAM" id="SSF48108">
    <property type="entry name" value="Carbamoyl phosphate synthetase, large subunit connection domain"/>
    <property type="match status" value="1"/>
</dbReference>
<dbReference type="GO" id="GO:0006221">
    <property type="term" value="P:pyrimidine nucleotide biosynthetic process"/>
    <property type="evidence" value="ECO:0007669"/>
    <property type="project" value="UniProtKB-KW"/>
</dbReference>
<dbReference type="PROSITE" id="PS50975">
    <property type="entry name" value="ATP_GRASP"/>
    <property type="match status" value="1"/>
</dbReference>
<keyword evidence="12" id="KW-0464">Manganese</keyword>